<accession>C3ZG51</accession>
<evidence type="ECO:0000256" key="1">
    <source>
        <dbReference type="SAM" id="MobiDB-lite"/>
    </source>
</evidence>
<protein>
    <submittedName>
        <fullName evidence="3">Uncharacterized protein</fullName>
    </submittedName>
</protein>
<feature type="compositionally biased region" description="Polar residues" evidence="1">
    <location>
        <begin position="230"/>
        <end position="239"/>
    </location>
</feature>
<name>C3ZG51_BRAFL</name>
<feature type="region of interest" description="Disordered" evidence="1">
    <location>
        <begin position="226"/>
        <end position="257"/>
    </location>
</feature>
<organism>
    <name type="scientific">Branchiostoma floridae</name>
    <name type="common">Florida lancelet</name>
    <name type="synonym">Amphioxus</name>
    <dbReference type="NCBI Taxonomy" id="7739"/>
    <lineage>
        <taxon>Eukaryota</taxon>
        <taxon>Metazoa</taxon>
        <taxon>Chordata</taxon>
        <taxon>Cephalochordata</taxon>
        <taxon>Leptocardii</taxon>
        <taxon>Amphioxiformes</taxon>
        <taxon>Branchiostomatidae</taxon>
        <taxon>Branchiostoma</taxon>
    </lineage>
</organism>
<keyword evidence="2" id="KW-0812">Transmembrane</keyword>
<keyword evidence="2" id="KW-0472">Membrane</keyword>
<proteinExistence type="predicted"/>
<gene>
    <name evidence="3" type="ORF">BRAFLDRAFT_69006</name>
</gene>
<feature type="transmembrane region" description="Helical" evidence="2">
    <location>
        <begin position="269"/>
        <end position="291"/>
    </location>
</feature>
<evidence type="ECO:0000256" key="2">
    <source>
        <dbReference type="SAM" id="Phobius"/>
    </source>
</evidence>
<reference evidence="3" key="1">
    <citation type="journal article" date="2008" name="Nature">
        <title>The amphioxus genome and the evolution of the chordate karyotype.</title>
        <authorList>
            <consortium name="US DOE Joint Genome Institute (JGI-PGF)"/>
            <person name="Putnam N.H."/>
            <person name="Butts T."/>
            <person name="Ferrier D.E.K."/>
            <person name="Furlong R.F."/>
            <person name="Hellsten U."/>
            <person name="Kawashima T."/>
            <person name="Robinson-Rechavi M."/>
            <person name="Shoguchi E."/>
            <person name="Terry A."/>
            <person name="Yu J.-K."/>
            <person name="Benito-Gutierrez E.L."/>
            <person name="Dubchak I."/>
            <person name="Garcia-Fernandez J."/>
            <person name="Gibson-Brown J.J."/>
            <person name="Grigoriev I.V."/>
            <person name="Horton A.C."/>
            <person name="de Jong P.J."/>
            <person name="Jurka J."/>
            <person name="Kapitonov V.V."/>
            <person name="Kohara Y."/>
            <person name="Kuroki Y."/>
            <person name="Lindquist E."/>
            <person name="Lucas S."/>
            <person name="Osoegawa K."/>
            <person name="Pennacchio L.A."/>
            <person name="Salamov A.A."/>
            <person name="Satou Y."/>
            <person name="Sauka-Spengler T."/>
            <person name="Schmutz J."/>
            <person name="Shin-I T."/>
            <person name="Toyoda A."/>
            <person name="Bronner-Fraser M."/>
            <person name="Fujiyama A."/>
            <person name="Holland L.Z."/>
            <person name="Holland P.W.H."/>
            <person name="Satoh N."/>
            <person name="Rokhsar D.S."/>
        </authorList>
    </citation>
    <scope>NUCLEOTIDE SEQUENCE [LARGE SCALE GENOMIC DNA]</scope>
    <source>
        <strain evidence="3">S238N-H82</strain>
        <tissue evidence="3">Testes</tissue>
    </source>
</reference>
<keyword evidence="2" id="KW-1133">Transmembrane helix</keyword>
<dbReference type="InParanoid" id="C3ZG51"/>
<sequence>MEESSQAVDPDGFYSTTSGTYEEAQPVVVRYIPSAHTVSTGTTTAPEDVFSTPSDVYEEAQVVYYPSKVPTNKTITLRTETAVVPQDVYSTRSGVYEDANPVQAVDVPAGKTITLRTQTTATALENVYSTSSGIYEEGEPVQQRNLLSGQTVKTETAAASQDVYSTPSGIYEEAQPVQPSNIPTNQKITLRTETVAAREDVYSTPSDVYEEPELVVMRDVVPGQAVRGGTSVTGQNRNMGQAADRTGSSAKEEPARRDRIRPFLSNRKGVCFVITACVNFAVAAMLFGIFIGKTTETRHFDPPYPVTLQGYIQKLQAKKVADKASHLAGEVQD</sequence>
<dbReference type="EMBL" id="GG666616">
    <property type="protein sequence ID" value="EEN48526.1"/>
    <property type="molecule type" value="Genomic_DNA"/>
</dbReference>
<evidence type="ECO:0000313" key="3">
    <source>
        <dbReference type="EMBL" id="EEN48526.1"/>
    </source>
</evidence>
<dbReference type="AlphaFoldDB" id="C3ZG51"/>